<dbReference type="RefSeq" id="WP_245815030.1">
    <property type="nucleotide sequence ID" value="NZ_MPIN01000023.1"/>
</dbReference>
<dbReference type="GO" id="GO:0016881">
    <property type="term" value="F:acid-amino acid ligase activity"/>
    <property type="evidence" value="ECO:0007669"/>
    <property type="project" value="TreeGrafter"/>
</dbReference>
<dbReference type="InterPro" id="IPR004993">
    <property type="entry name" value="GH3"/>
</dbReference>
<evidence type="ECO:0000259" key="1">
    <source>
        <dbReference type="Pfam" id="PF23571"/>
    </source>
</evidence>
<reference evidence="3 4" key="2">
    <citation type="submission" date="2016-12" db="EMBL/GenBank/DDBJ databases">
        <title>Draft Genome Sequence of Cystobacter ferrugineus Strain Cbfe23.</title>
        <authorList>
            <person name="Akbar S."/>
            <person name="Dowd S.E."/>
            <person name="Stevens D.C."/>
        </authorList>
    </citation>
    <scope>NUCLEOTIDE SEQUENCE [LARGE SCALE GENOMIC DNA]</scope>
    <source>
        <strain evidence="3 4">Cbfe23</strain>
    </source>
</reference>
<sequence length="562" mass="62977">MSSAPWLLQLASHLSRAAGRRGMQHFTEQVHHAARVNTDTLLAILHHNQDTDFGRRHGFASLRTVEDFQRALPVSTYEPFQPYMERIARGEQNVLTADRVEYLGITSGTTGQNKLLPVTRPHLRHIQRASAISLAVVAEKVPAAQHPVRGMILMNAELRERTEGGLLTGALTAIATQSLGRVATLALTSPPDAFSMRSHADALYLHLLFGLRERQLGYLMAPFATGLLDMVHLLEQRWQDLMEDLSHGVVRPALDLEPKQRRRLQSRLRPDPQRVEELSRVLEQGPHGLLRRLWPGLAFATSITGAGFSLYTQQLAPYLEGVPLYPSNYISTESTLGVALELEQAVYCLLVGAAFFEFIPEQELDAKSPPTLLPEQLVEGEAYELVLTTQAGLYRYRLGDVVRIVGRYHQAPLMEFLYRRSALLNLMGEKTSEHAARLALEQALATEGLLPADYSVVEETETFPGRYTFFVELQDAARPLGEPEQLNRALEEALCRTNPTYEQNRRTERLGPTLLHRVAPGTFQALREVLVRRGASPTQVKVPRVVRDAELQGLLRQRRVTG</sequence>
<protein>
    <recommendedName>
        <fullName evidence="5">GH3 auxin-responsive promoter</fullName>
    </recommendedName>
</protein>
<dbReference type="Pfam" id="PF03321">
    <property type="entry name" value="GH3"/>
    <property type="match status" value="1"/>
</dbReference>
<proteinExistence type="predicted"/>
<dbReference type="InterPro" id="IPR055378">
    <property type="entry name" value="GH3_C"/>
</dbReference>
<dbReference type="EMBL" id="MPIN01000023">
    <property type="protein sequence ID" value="OJH34028.1"/>
    <property type="molecule type" value="Genomic_DNA"/>
</dbReference>
<organism evidence="3 4">
    <name type="scientific">Cystobacter ferrugineus</name>
    <dbReference type="NCBI Taxonomy" id="83449"/>
    <lineage>
        <taxon>Bacteria</taxon>
        <taxon>Pseudomonadati</taxon>
        <taxon>Myxococcota</taxon>
        <taxon>Myxococcia</taxon>
        <taxon>Myxococcales</taxon>
        <taxon>Cystobacterineae</taxon>
        <taxon>Archangiaceae</taxon>
        <taxon>Cystobacter</taxon>
    </lineage>
</organism>
<accession>A0A1L9AVJ9</accession>
<gene>
    <name evidence="3" type="ORF">BON30_45280</name>
</gene>
<dbReference type="STRING" id="83449.BON30_45280"/>
<dbReference type="Proteomes" id="UP000182229">
    <property type="component" value="Unassembled WGS sequence"/>
</dbReference>
<evidence type="ECO:0000313" key="3">
    <source>
        <dbReference type="EMBL" id="OJH34028.1"/>
    </source>
</evidence>
<feature type="domain" description="GH3 C-terminal" evidence="2">
    <location>
        <begin position="439"/>
        <end position="549"/>
    </location>
</feature>
<dbReference type="Pfam" id="PF23572">
    <property type="entry name" value="GH3_C"/>
    <property type="match status" value="1"/>
</dbReference>
<dbReference type="GO" id="GO:0005737">
    <property type="term" value="C:cytoplasm"/>
    <property type="evidence" value="ECO:0007669"/>
    <property type="project" value="TreeGrafter"/>
</dbReference>
<dbReference type="PANTHER" id="PTHR31901">
    <property type="entry name" value="GH3 DOMAIN-CONTAINING PROTEIN"/>
    <property type="match status" value="1"/>
</dbReference>
<name>A0A1L9AVJ9_9BACT</name>
<dbReference type="PANTHER" id="PTHR31901:SF9">
    <property type="entry name" value="GH3 DOMAIN-CONTAINING PROTEIN"/>
    <property type="match status" value="1"/>
</dbReference>
<reference evidence="4" key="1">
    <citation type="submission" date="2016-11" db="EMBL/GenBank/DDBJ databases">
        <authorList>
            <person name="Shukria A."/>
            <person name="Stevens D.C."/>
        </authorList>
    </citation>
    <scope>NUCLEOTIDE SEQUENCE [LARGE SCALE GENOMIC DNA]</scope>
    <source>
        <strain evidence="4">Cbfe23</strain>
    </source>
</reference>
<comment type="caution">
    <text evidence="3">The sequence shown here is derived from an EMBL/GenBank/DDBJ whole genome shotgun (WGS) entry which is preliminary data.</text>
</comment>
<evidence type="ECO:0000313" key="4">
    <source>
        <dbReference type="Proteomes" id="UP000182229"/>
    </source>
</evidence>
<evidence type="ECO:0008006" key="5">
    <source>
        <dbReference type="Google" id="ProtNLM"/>
    </source>
</evidence>
<evidence type="ECO:0000259" key="2">
    <source>
        <dbReference type="Pfam" id="PF23572"/>
    </source>
</evidence>
<dbReference type="AlphaFoldDB" id="A0A1L9AVJ9"/>
<dbReference type="Pfam" id="PF23571">
    <property type="entry name" value="GH3_M"/>
    <property type="match status" value="1"/>
</dbReference>
<keyword evidence="4" id="KW-1185">Reference proteome</keyword>
<dbReference type="InterPro" id="IPR055377">
    <property type="entry name" value="GH3_M"/>
</dbReference>
<feature type="domain" description="GH3 middle" evidence="1">
    <location>
        <begin position="347"/>
        <end position="419"/>
    </location>
</feature>